<keyword evidence="7" id="KW-0479">Metal-binding</keyword>
<dbReference type="EMBL" id="JANPWE010000002">
    <property type="protein sequence ID" value="MCR6545073.1"/>
    <property type="molecule type" value="Genomic_DNA"/>
</dbReference>
<dbReference type="InterPro" id="IPR033644">
    <property type="entry name" value="Ferrochelatase_C"/>
</dbReference>
<comment type="subcellular location">
    <subcellularLocation>
        <location evidence="7">Cytoplasm</location>
    </subcellularLocation>
</comment>
<evidence type="ECO:0000256" key="8">
    <source>
        <dbReference type="RuleBase" id="RU004185"/>
    </source>
</evidence>
<dbReference type="PANTHER" id="PTHR11108">
    <property type="entry name" value="FERROCHELATASE"/>
    <property type="match status" value="1"/>
</dbReference>
<feature type="binding site" evidence="7">
    <location>
        <position position="126"/>
    </location>
    <ligand>
        <name>Fe-coproporphyrin III</name>
        <dbReference type="ChEBI" id="CHEBI:68438"/>
    </ligand>
</feature>
<name>A0ABT1Y2I3_9FIRM</name>
<evidence type="ECO:0000256" key="4">
    <source>
        <dbReference type="ARBA" id="ARBA00023239"/>
    </source>
</evidence>
<dbReference type="Gene3D" id="3.40.50.1400">
    <property type="match status" value="2"/>
</dbReference>
<keyword evidence="4 7" id="KW-0456">Lyase</keyword>
<dbReference type="HAMAP" id="MF_00323">
    <property type="entry name" value="Ferrochelatase"/>
    <property type="match status" value="1"/>
</dbReference>
<comment type="caution">
    <text evidence="7">Lacks conserved residue(s) required for the propagation of feature annotation.</text>
</comment>
<evidence type="ECO:0000313" key="9">
    <source>
        <dbReference type="EMBL" id="MCR6545073.1"/>
    </source>
</evidence>
<evidence type="ECO:0000256" key="1">
    <source>
        <dbReference type="ARBA" id="ARBA00004744"/>
    </source>
</evidence>
<dbReference type="InterPro" id="IPR033659">
    <property type="entry name" value="Ferrochelatase_N"/>
</dbReference>
<comment type="pathway">
    <text evidence="1 7">Porphyrin-containing compound metabolism; protoheme biosynthesis.</text>
</comment>
<evidence type="ECO:0000313" key="10">
    <source>
        <dbReference type="Proteomes" id="UP001524944"/>
    </source>
</evidence>
<keyword evidence="5 7" id="KW-0627">Porphyrin biosynthesis</keyword>
<dbReference type="Proteomes" id="UP001524944">
    <property type="component" value="Unassembled WGS sequence"/>
</dbReference>
<keyword evidence="3 7" id="KW-0350">Heme biosynthesis</keyword>
<comment type="similarity">
    <text evidence="7 8">Belongs to the ferrochelatase family.</text>
</comment>
<evidence type="ECO:0000256" key="2">
    <source>
        <dbReference type="ARBA" id="ARBA00023004"/>
    </source>
</evidence>
<evidence type="ECO:0000256" key="7">
    <source>
        <dbReference type="HAMAP-Rule" id="MF_00323"/>
    </source>
</evidence>
<sequence length="306" mass="34086">MSIVKTGKTGILLLGFGAPRNMAQVGPFITHIFRGKNPPGQVILEMKARYQAIGGSSPYLAATITQGKKLEESLRKLGQHAPVYLGMLHSEPFIADTVDQMVRDGIEQIIGITLAPFYSKVSTGAYQAETEKRVNAYPQIKVDYLDHWHSQPFFIKAWARKITEVLQDFPPGAEVPLIFTAHSLPSDPPDDAACYEKQFQETVQLIINKLAHKKFHLAYQSKGKRPGHWLGPQVEEMLDELSAQGEKQALIAPVGFISDHMETLYDLDIELKKPAKLGKIDLRRTSALNDDPEFIQGLAELVLAMK</sequence>
<comment type="caution">
    <text evidence="9">The sequence shown here is derived from an EMBL/GenBank/DDBJ whole genome shotgun (WGS) entry which is preliminary data.</text>
</comment>
<feature type="binding site" evidence="7">
    <location>
        <position position="57"/>
    </location>
    <ligand>
        <name>Fe-coproporphyrin III</name>
        <dbReference type="ChEBI" id="CHEBI:68438"/>
    </ligand>
</feature>
<dbReference type="NCBIfam" id="TIGR00109">
    <property type="entry name" value="hemH"/>
    <property type="match status" value="1"/>
</dbReference>
<evidence type="ECO:0000256" key="6">
    <source>
        <dbReference type="ARBA" id="ARBA00024536"/>
    </source>
</evidence>
<dbReference type="CDD" id="cd00419">
    <property type="entry name" value="Ferrochelatase_C"/>
    <property type="match status" value="1"/>
</dbReference>
<dbReference type="GO" id="GO:0016829">
    <property type="term" value="F:lyase activity"/>
    <property type="evidence" value="ECO:0007669"/>
    <property type="project" value="UniProtKB-KW"/>
</dbReference>
<organism evidence="9 10">
    <name type="scientific">Dehalobacterium formicoaceticum</name>
    <dbReference type="NCBI Taxonomy" id="51515"/>
    <lineage>
        <taxon>Bacteria</taxon>
        <taxon>Bacillati</taxon>
        <taxon>Bacillota</taxon>
        <taxon>Clostridia</taxon>
        <taxon>Eubacteriales</taxon>
        <taxon>Peptococcaceae</taxon>
        <taxon>Dehalobacterium</taxon>
    </lineage>
</organism>
<evidence type="ECO:0000256" key="5">
    <source>
        <dbReference type="ARBA" id="ARBA00023244"/>
    </source>
</evidence>
<feature type="binding site" evidence="7">
    <location>
        <position position="262"/>
    </location>
    <ligand>
        <name>Fe(2+)</name>
        <dbReference type="ChEBI" id="CHEBI:29033"/>
    </ligand>
</feature>
<comment type="catalytic activity">
    <reaction evidence="6">
        <text>Fe-coproporphyrin III + 2 H(+) = coproporphyrin III + Fe(2+)</text>
        <dbReference type="Rhea" id="RHEA:49572"/>
        <dbReference type="ChEBI" id="CHEBI:15378"/>
        <dbReference type="ChEBI" id="CHEBI:29033"/>
        <dbReference type="ChEBI" id="CHEBI:68438"/>
        <dbReference type="ChEBI" id="CHEBI:131725"/>
        <dbReference type="EC" id="4.99.1.9"/>
    </reaction>
    <physiologicalReaction direction="right-to-left" evidence="6">
        <dbReference type="Rhea" id="RHEA:49574"/>
    </physiologicalReaction>
</comment>
<dbReference type="PANTHER" id="PTHR11108:SF1">
    <property type="entry name" value="FERROCHELATASE, MITOCHONDRIAL"/>
    <property type="match status" value="1"/>
</dbReference>
<gene>
    <name evidence="9" type="primary">hemH</name>
    <name evidence="7" type="synonym">cpfC</name>
    <name evidence="9" type="ORF">NVS47_06015</name>
</gene>
<protein>
    <recommendedName>
        <fullName evidence="7">Coproporphyrin III ferrochelatase</fullName>
        <ecNumber evidence="7">4.99.1.9</ecNumber>
    </recommendedName>
</protein>
<dbReference type="InterPro" id="IPR001015">
    <property type="entry name" value="Ferrochelatase"/>
</dbReference>
<keyword evidence="10" id="KW-1185">Reference proteome</keyword>
<dbReference type="RefSeq" id="WP_089608747.1">
    <property type="nucleotide sequence ID" value="NZ_CP022121.1"/>
</dbReference>
<accession>A0ABT1Y2I3</accession>
<dbReference type="EC" id="4.99.1.9" evidence="7"/>
<comment type="function">
    <text evidence="7">Involved in coproporphyrin-dependent heme b biosynthesis. Catalyzes the insertion of ferrous iron into coproporphyrin III to form Fe-coproporphyrin III.</text>
</comment>
<reference evidence="9 10" key="1">
    <citation type="submission" date="2022-08" db="EMBL/GenBank/DDBJ databases">
        <title>Proteogenomics of the novel Dehalobacterium formicoaceticum strain EZ94 highlights a key role of methyltransferases during anaerobic dichloromethane degradation.</title>
        <authorList>
            <person name="Wasmund K."/>
        </authorList>
    </citation>
    <scope>NUCLEOTIDE SEQUENCE [LARGE SCALE GENOMIC DNA]</scope>
    <source>
        <strain evidence="9 10">EZ94</strain>
    </source>
</reference>
<dbReference type="Pfam" id="PF00762">
    <property type="entry name" value="Ferrochelatase"/>
    <property type="match status" value="1"/>
</dbReference>
<keyword evidence="7" id="KW-0963">Cytoplasm</keyword>
<evidence type="ECO:0000256" key="3">
    <source>
        <dbReference type="ARBA" id="ARBA00023133"/>
    </source>
</evidence>
<feature type="binding site" evidence="7">
    <location>
        <position position="182"/>
    </location>
    <ligand>
        <name>Fe(2+)</name>
        <dbReference type="ChEBI" id="CHEBI:29033"/>
    </ligand>
</feature>
<dbReference type="SUPFAM" id="SSF53800">
    <property type="entry name" value="Chelatase"/>
    <property type="match status" value="1"/>
</dbReference>
<proteinExistence type="inferred from homology"/>
<feature type="binding site" evidence="7">
    <location>
        <begin position="49"/>
        <end position="50"/>
    </location>
    <ligand>
        <name>Fe-coproporphyrin III</name>
        <dbReference type="ChEBI" id="CHEBI:68438"/>
    </ligand>
</feature>
<keyword evidence="2 7" id="KW-0408">Iron</keyword>
<dbReference type="CDD" id="cd03411">
    <property type="entry name" value="Ferrochelatase_N"/>
    <property type="match status" value="1"/>
</dbReference>